<evidence type="ECO:0000313" key="2">
    <source>
        <dbReference type="EMBL" id="QPK83313.1"/>
    </source>
</evidence>
<proteinExistence type="predicted"/>
<evidence type="ECO:0000256" key="1">
    <source>
        <dbReference type="SAM" id="SignalP"/>
    </source>
</evidence>
<dbReference type="SUPFAM" id="SSF56601">
    <property type="entry name" value="beta-lactamase/transpeptidase-like"/>
    <property type="match status" value="1"/>
</dbReference>
<evidence type="ECO:0008006" key="4">
    <source>
        <dbReference type="Google" id="ProtNLM"/>
    </source>
</evidence>
<feature type="chain" id="PRO_5033058677" description="Serine hydrolase" evidence="1">
    <location>
        <begin position="28"/>
        <end position="272"/>
    </location>
</feature>
<name>A0A7T0KNY5_9CORY</name>
<keyword evidence="3" id="KW-1185">Reference proteome</keyword>
<organism evidence="2 3">
    <name type="scientific">Corynebacterium qintianiae</name>
    <dbReference type="NCBI Taxonomy" id="2709392"/>
    <lineage>
        <taxon>Bacteria</taxon>
        <taxon>Bacillati</taxon>
        <taxon>Actinomycetota</taxon>
        <taxon>Actinomycetes</taxon>
        <taxon>Mycobacteriales</taxon>
        <taxon>Corynebacteriaceae</taxon>
        <taxon>Corynebacterium</taxon>
    </lineage>
</organism>
<dbReference type="InterPro" id="IPR012338">
    <property type="entry name" value="Beta-lactam/transpept-like"/>
</dbReference>
<dbReference type="PROSITE" id="PS51257">
    <property type="entry name" value="PROKAR_LIPOPROTEIN"/>
    <property type="match status" value="1"/>
</dbReference>
<dbReference type="EMBL" id="CP064955">
    <property type="protein sequence ID" value="QPK83313.1"/>
    <property type="molecule type" value="Genomic_DNA"/>
</dbReference>
<reference evidence="2 3" key="1">
    <citation type="submission" date="2020-11" db="EMBL/GenBank/DDBJ databases">
        <title>Corynebacterium sp. MC1420.</title>
        <authorList>
            <person name="Zhou J."/>
        </authorList>
    </citation>
    <scope>NUCLEOTIDE SEQUENCE [LARGE SCALE GENOMIC DNA]</scope>
    <source>
        <strain evidence="2 3">MC1420</strain>
    </source>
</reference>
<dbReference type="AlphaFoldDB" id="A0A7T0KNY5"/>
<protein>
    <recommendedName>
        <fullName evidence="4">Serine hydrolase</fullName>
    </recommendedName>
</protein>
<gene>
    <name evidence="2" type="ORF">G7Y29_00290</name>
</gene>
<evidence type="ECO:0000313" key="3">
    <source>
        <dbReference type="Proteomes" id="UP000594586"/>
    </source>
</evidence>
<keyword evidence="1" id="KW-0732">Signal</keyword>
<sequence length="272" mass="28805">MNTRVARAVALLGPLLALTTAACSAPAAGTDTEETPSAPVSAPDPVFEVTDTLRFLRDDLAEIEEETGTELGISLYDGHINGHTGTIATLPSWSTVKVPIALSAQEHCSYSDAAISSMIESSIEWSDNASAYSLLQCVGEESVEEEVADAGAVIDVRSAFGRSQWPLASAARYAWHLSTLDEDNEVIIAMRDVVDGQRWGLGNLENAAFKGGWSGDRLDGSWHSRQLGFVRVDGQALGIAIAARSPEGSYVNTTEALDKLAIALGDELGLRG</sequence>
<accession>A0A7T0KNY5</accession>
<dbReference type="Proteomes" id="UP000594586">
    <property type="component" value="Chromosome"/>
</dbReference>
<dbReference type="Gene3D" id="3.40.710.10">
    <property type="entry name" value="DD-peptidase/beta-lactamase superfamily"/>
    <property type="match status" value="1"/>
</dbReference>
<dbReference type="RefSeq" id="WP_165003042.1">
    <property type="nucleotide sequence ID" value="NZ_CP064955.1"/>
</dbReference>
<feature type="signal peptide" evidence="1">
    <location>
        <begin position="1"/>
        <end position="27"/>
    </location>
</feature>
<dbReference type="KEGG" id="cqn:G7Y29_00290"/>